<dbReference type="InterPro" id="IPR024064">
    <property type="entry name" value="FdhE-like_sf"/>
</dbReference>
<evidence type="ECO:0000313" key="2">
    <source>
        <dbReference type="EMBL" id="MBB1160535.1"/>
    </source>
</evidence>
<evidence type="ECO:0000313" key="3">
    <source>
        <dbReference type="Proteomes" id="UP000586093"/>
    </source>
</evidence>
<dbReference type="EMBL" id="JACIVI010000001">
    <property type="protein sequence ID" value="MBB1160535.1"/>
    <property type="molecule type" value="Genomic_DNA"/>
</dbReference>
<sequence>MSIAALHTHYDQPVRHCPVCGSEALQAWFHGDRHRLGLRHLRCTACGHGLQARFPSPQALNAFYERDYRRLYKKGGAVSLDEILTQQKFERGFGAGRFVAAHAGDAGFDVHVDFGASDGFAAAGFSRSVRARRTLGVEPDALSATLGREYLGVETVPDLAGARAELPAGARVLLTMNQVVEHLLDLRGPLDPGRLHGLDAWLYVEVPDAARYRRARDFHIAHLHHFSASSLRHLLEGLGWELLALDSYRPLRQPLSLRALARPRAAGQPLPAAPAPTPLPPLRHARIKYLLRGLLPGRA</sequence>
<organism evidence="2 3">
    <name type="scientific">Aquariibacter albus</name>
    <dbReference type="NCBI Taxonomy" id="2759899"/>
    <lineage>
        <taxon>Bacteria</taxon>
        <taxon>Pseudomonadati</taxon>
        <taxon>Pseudomonadota</taxon>
        <taxon>Betaproteobacteria</taxon>
        <taxon>Burkholderiales</taxon>
        <taxon>Sphaerotilaceae</taxon>
        <taxon>Aquariibacter</taxon>
    </lineage>
</organism>
<dbReference type="Gene3D" id="3.40.50.150">
    <property type="entry name" value="Vaccinia Virus protein VP39"/>
    <property type="match status" value="1"/>
</dbReference>
<accession>A0A839HFF2</accession>
<dbReference type="SUPFAM" id="SSF144020">
    <property type="entry name" value="FdhE-like"/>
    <property type="match status" value="1"/>
</dbReference>
<dbReference type="Proteomes" id="UP000586093">
    <property type="component" value="Unassembled WGS sequence"/>
</dbReference>
<dbReference type="InterPro" id="IPR056797">
    <property type="entry name" value="FdhE_central"/>
</dbReference>
<keyword evidence="3" id="KW-1185">Reference proteome</keyword>
<feature type="domain" description="FdhE central" evidence="1">
    <location>
        <begin position="16"/>
        <end position="47"/>
    </location>
</feature>
<dbReference type="RefSeq" id="WP_182660569.1">
    <property type="nucleotide sequence ID" value="NZ_JACIVI010000001.1"/>
</dbReference>
<dbReference type="SUPFAM" id="SSF53335">
    <property type="entry name" value="S-adenosyl-L-methionine-dependent methyltransferases"/>
    <property type="match status" value="1"/>
</dbReference>
<dbReference type="Pfam" id="PF24859">
    <property type="entry name" value="FdhE_central"/>
    <property type="match status" value="1"/>
</dbReference>
<proteinExistence type="predicted"/>
<gene>
    <name evidence="2" type="ORF">H4F90_00885</name>
</gene>
<dbReference type="Gene3D" id="3.90.1670.10">
    <property type="entry name" value="FdhE-like domain"/>
    <property type="match status" value="1"/>
</dbReference>
<dbReference type="AlphaFoldDB" id="A0A839HFF2"/>
<evidence type="ECO:0000259" key="1">
    <source>
        <dbReference type="Pfam" id="PF24859"/>
    </source>
</evidence>
<comment type="caution">
    <text evidence="2">The sequence shown here is derived from an EMBL/GenBank/DDBJ whole genome shotgun (WGS) entry which is preliminary data.</text>
</comment>
<reference evidence="2 3" key="1">
    <citation type="submission" date="2020-08" db="EMBL/GenBank/DDBJ databases">
        <title>Aquariorum lacteus gen. nov., sp. nov., a new member of the family Comamonadaceae, isolated from freshwater aquarium.</title>
        <authorList>
            <person name="Chun S.-J."/>
        </authorList>
    </citation>
    <scope>NUCLEOTIDE SEQUENCE [LARGE SCALE GENOMIC DNA]</scope>
    <source>
        <strain evidence="2 3">SJAQ100</strain>
    </source>
</reference>
<name>A0A839HFF2_9BURK</name>
<protein>
    <recommendedName>
        <fullName evidence="1">FdhE central domain-containing protein</fullName>
    </recommendedName>
</protein>
<dbReference type="InterPro" id="IPR029063">
    <property type="entry name" value="SAM-dependent_MTases_sf"/>
</dbReference>